<dbReference type="RefSeq" id="WP_150335418.1">
    <property type="nucleotide sequence ID" value="NZ_RZUG01000005.1"/>
</dbReference>
<protein>
    <submittedName>
        <fullName evidence="1">Uncharacterized protein</fullName>
    </submittedName>
</protein>
<gene>
    <name evidence="1" type="ORF">EMO92_04775</name>
</gene>
<dbReference type="Proteomes" id="UP000326251">
    <property type="component" value="Unassembled WGS sequence"/>
</dbReference>
<reference evidence="1 2" key="1">
    <citation type="journal article" date="2019" name="Syst. Appl. Microbiol.">
        <title>Characterization of Bifidobacterium species in feaces of the Egyptian fruit bat: Description of B. vespertilionis sp. nov. and B. rousetti sp. nov.</title>
        <authorList>
            <person name="Modesto M."/>
            <person name="Satti M."/>
            <person name="Watanabe K."/>
            <person name="Puglisi E."/>
            <person name="Morelli L."/>
            <person name="Huang C.-H."/>
            <person name="Liou J.-S."/>
            <person name="Miyashita M."/>
            <person name="Tamura T."/>
            <person name="Saito S."/>
            <person name="Mori K."/>
            <person name="Huang L."/>
            <person name="Sciavilla P."/>
            <person name="Sandri C."/>
            <person name="Spiezio C."/>
            <person name="Vitali F."/>
            <person name="Cavalieri D."/>
            <person name="Perpetuini G."/>
            <person name="Tofalo R."/>
            <person name="Bonetti A."/>
            <person name="Arita M."/>
            <person name="Mattarelli P."/>
        </authorList>
    </citation>
    <scope>NUCLEOTIDE SEQUENCE [LARGE SCALE GENOMIC DNA]</scope>
    <source>
        <strain evidence="1 2">RST19</strain>
    </source>
</reference>
<dbReference type="EMBL" id="RZUG01000005">
    <property type="protein sequence ID" value="KAA8825779.1"/>
    <property type="molecule type" value="Genomic_DNA"/>
</dbReference>
<accession>A0A5J5E944</accession>
<name>A0A5J5E944_9BIFI</name>
<evidence type="ECO:0000313" key="2">
    <source>
        <dbReference type="Proteomes" id="UP000326251"/>
    </source>
</evidence>
<organism evidence="1 2">
    <name type="scientific">Bifidobacterium reuteri</name>
    <dbReference type="NCBI Taxonomy" id="983706"/>
    <lineage>
        <taxon>Bacteria</taxon>
        <taxon>Bacillati</taxon>
        <taxon>Actinomycetota</taxon>
        <taxon>Actinomycetes</taxon>
        <taxon>Bifidobacteriales</taxon>
        <taxon>Bifidobacteriaceae</taxon>
        <taxon>Bifidobacterium</taxon>
    </lineage>
</organism>
<evidence type="ECO:0000313" key="1">
    <source>
        <dbReference type="EMBL" id="KAA8825779.1"/>
    </source>
</evidence>
<dbReference type="AlphaFoldDB" id="A0A5J5E944"/>
<comment type="caution">
    <text evidence="1">The sequence shown here is derived from an EMBL/GenBank/DDBJ whole genome shotgun (WGS) entry which is preliminary data.</text>
</comment>
<proteinExistence type="predicted"/>
<sequence>MVIINNGRSDMPDDTRADIAGHVSVTMTNHYAQRDMASLAALLDRAIPDLYDDIGRHRRSSHRGNRMRIWCRFSVLGLVADLPVAEPFP</sequence>